<dbReference type="PRINTS" id="PR00347">
    <property type="entry name" value="THAUMATIN"/>
</dbReference>
<dbReference type="EMBL" id="KQ485466">
    <property type="protein sequence ID" value="KYP32073.1"/>
    <property type="molecule type" value="Genomic_DNA"/>
</dbReference>
<dbReference type="OMA" id="NGQGSCQ"/>
<dbReference type="AlphaFoldDB" id="A0A151QP44"/>
<comment type="similarity">
    <text evidence="1">Belongs to the thaumatin family.</text>
</comment>
<dbReference type="Pfam" id="PF00314">
    <property type="entry name" value="Thaumatin"/>
    <property type="match status" value="2"/>
</dbReference>
<dbReference type="PROSITE" id="PS51367">
    <property type="entry name" value="THAUMATIN_2"/>
    <property type="match status" value="2"/>
</dbReference>
<dbReference type="Gene3D" id="2.60.110.10">
    <property type="entry name" value="Thaumatin"/>
    <property type="match status" value="2"/>
</dbReference>
<evidence type="ECO:0000256" key="1">
    <source>
        <dbReference type="ARBA" id="ARBA00010607"/>
    </source>
</evidence>
<dbReference type="InterPro" id="IPR001938">
    <property type="entry name" value="Thaumatin"/>
</dbReference>
<evidence type="ECO:0000313" key="2">
    <source>
        <dbReference type="EMBL" id="KYP32073.1"/>
    </source>
</evidence>
<gene>
    <name evidence="2" type="ORF">KK1_047336</name>
</gene>
<protein>
    <submittedName>
        <fullName evidence="2">Thaumatin-like protein 1</fullName>
    </submittedName>
</protein>
<dbReference type="STRING" id="3821.A0A151QP44"/>
<accession>A0A151QP44</accession>
<reference evidence="2" key="1">
    <citation type="journal article" date="2012" name="Nat. Biotechnol.">
        <title>Draft genome sequence of pigeonpea (Cajanus cajan), an orphan legume crop of resource-poor farmers.</title>
        <authorList>
            <person name="Varshney R.K."/>
            <person name="Chen W."/>
            <person name="Li Y."/>
            <person name="Bharti A.K."/>
            <person name="Saxena R.K."/>
            <person name="Schlueter J.A."/>
            <person name="Donoghue M.T."/>
            <person name="Azam S."/>
            <person name="Fan G."/>
            <person name="Whaley A.M."/>
            <person name="Farmer A.D."/>
            <person name="Sheridan J."/>
            <person name="Iwata A."/>
            <person name="Tuteja R."/>
            <person name="Penmetsa R.V."/>
            <person name="Wu W."/>
            <person name="Upadhyaya H.D."/>
            <person name="Yang S.P."/>
            <person name="Shah T."/>
            <person name="Saxena K.B."/>
            <person name="Michael T."/>
            <person name="McCombie W.R."/>
            <person name="Yang B."/>
            <person name="Zhang G."/>
            <person name="Yang H."/>
            <person name="Wang J."/>
            <person name="Spillane C."/>
            <person name="Cook D.R."/>
            <person name="May G.D."/>
            <person name="Xu X."/>
            <person name="Jackson S.A."/>
        </authorList>
    </citation>
    <scope>NUCLEOTIDE SEQUENCE [LARGE SCALE GENOMIC DNA]</scope>
</reference>
<dbReference type="InterPro" id="IPR037176">
    <property type="entry name" value="Osmotin/thaumatin-like_sf"/>
</dbReference>
<keyword evidence="3" id="KW-1185">Reference proteome</keyword>
<sequence length="425" mass="45332">MIRNKCSYRIWPAISSCGRTTGFVLQPGESNTVAVPSTWFGILWGRTLCSEEATGKFSCITGDWASRGKVAPPVTVVELVLNGTGGNDLYAVSLVKGFSLPVTVESQDLSCTRTGCVKELNVACPKELKGRTLCSEDVTGKLSCVTGDCGSSTVKTLLQKVEEEAVVSKFSKEVPSFLKLVNSPMSLLAPTPASTPQIANLSDSNETALPSAVDEEQLIQRAVNEISEGKNNEKVESEKSVITRSLLLDFSDKSEVSECSSEVTYQEVSQRSGGGTLMIRNKCSYRIWPAISSCGRTTGFVLQPGESNTVAVPSTWFGILWGRTLCSEEATGKFSCITGDWASRGKVAPPVTVVELVLNGTGGNDLYAVSLVKGFSLPVTVESQDLSCTRTGCVKELNVACPKELKVIRDGEGVACRTPAQPSHA</sequence>
<dbReference type="SUPFAM" id="SSF49870">
    <property type="entry name" value="Osmotin, thaumatin-like protein"/>
    <property type="match status" value="2"/>
</dbReference>
<organism evidence="2 3">
    <name type="scientific">Cajanus cajan</name>
    <name type="common">Pigeon pea</name>
    <name type="synonym">Cajanus indicus</name>
    <dbReference type="NCBI Taxonomy" id="3821"/>
    <lineage>
        <taxon>Eukaryota</taxon>
        <taxon>Viridiplantae</taxon>
        <taxon>Streptophyta</taxon>
        <taxon>Embryophyta</taxon>
        <taxon>Tracheophyta</taxon>
        <taxon>Spermatophyta</taxon>
        <taxon>Magnoliopsida</taxon>
        <taxon>eudicotyledons</taxon>
        <taxon>Gunneridae</taxon>
        <taxon>Pentapetalae</taxon>
        <taxon>rosids</taxon>
        <taxon>fabids</taxon>
        <taxon>Fabales</taxon>
        <taxon>Fabaceae</taxon>
        <taxon>Papilionoideae</taxon>
        <taxon>50 kb inversion clade</taxon>
        <taxon>NPAAA clade</taxon>
        <taxon>indigoferoid/millettioid clade</taxon>
        <taxon>Phaseoleae</taxon>
        <taxon>Cajanus</taxon>
    </lineage>
</organism>
<dbReference type="SMART" id="SM00205">
    <property type="entry name" value="THN"/>
    <property type="match status" value="2"/>
</dbReference>
<dbReference type="Proteomes" id="UP000075243">
    <property type="component" value="Unassembled WGS sequence"/>
</dbReference>
<dbReference type="PANTHER" id="PTHR31048">
    <property type="entry name" value="OS03G0233200 PROTEIN"/>
    <property type="match status" value="1"/>
</dbReference>
<evidence type="ECO:0000313" key="3">
    <source>
        <dbReference type="Proteomes" id="UP000075243"/>
    </source>
</evidence>
<proteinExistence type="inferred from homology"/>
<dbReference type="Gramene" id="C.cajan_47943.t">
    <property type="protein sequence ID" value="C.cajan_47943.t"/>
    <property type="gene ID" value="C.cajan_47943"/>
</dbReference>
<name>A0A151QP44_CAJCA</name>